<comment type="caution">
    <text evidence="1">The sequence shown here is derived from an EMBL/GenBank/DDBJ whole genome shotgun (WGS) entry which is preliminary data.</text>
</comment>
<name>A0ABT1ZQC6_9BURK</name>
<proteinExistence type="predicted"/>
<dbReference type="RefSeq" id="WP_258816695.1">
    <property type="nucleotide sequence ID" value="NZ_JANUGW010000006.1"/>
</dbReference>
<organism evidence="1 2">
    <name type="scientific">Massilia pinisoli</name>
    <dbReference type="NCBI Taxonomy" id="1772194"/>
    <lineage>
        <taxon>Bacteria</taxon>
        <taxon>Pseudomonadati</taxon>
        <taxon>Pseudomonadota</taxon>
        <taxon>Betaproteobacteria</taxon>
        <taxon>Burkholderiales</taxon>
        <taxon>Oxalobacteraceae</taxon>
        <taxon>Telluria group</taxon>
        <taxon>Massilia</taxon>
    </lineage>
</organism>
<dbReference type="EMBL" id="JANUGW010000006">
    <property type="protein sequence ID" value="MCS0582126.1"/>
    <property type="molecule type" value="Genomic_DNA"/>
</dbReference>
<sequence length="81" mass="8752">MNNMTIAQALQRARQIELNMKAFEQTAPKTVAALGGSDALAHASEMTCIGPIPRLDVSTWARLSAEYEDMRKYGGTGNHGS</sequence>
<gene>
    <name evidence="1" type="ORF">NX784_11035</name>
</gene>
<evidence type="ECO:0000313" key="2">
    <source>
        <dbReference type="Proteomes" id="UP001204151"/>
    </source>
</evidence>
<evidence type="ECO:0000313" key="1">
    <source>
        <dbReference type="EMBL" id="MCS0582126.1"/>
    </source>
</evidence>
<keyword evidence="2" id="KW-1185">Reference proteome</keyword>
<accession>A0ABT1ZQC6</accession>
<dbReference type="Proteomes" id="UP001204151">
    <property type="component" value="Unassembled WGS sequence"/>
</dbReference>
<reference evidence="1 2" key="1">
    <citation type="submission" date="2022-08" db="EMBL/GenBank/DDBJ databases">
        <title>Reclassification of Massilia species as members of the genera Telluria, Duganella, Pseudoduganella, Mokoshia gen. nov. and Zemynaea gen. nov. using orthogonal and non-orthogonal genome-based approaches.</title>
        <authorList>
            <person name="Bowman J.P."/>
        </authorList>
    </citation>
    <scope>NUCLEOTIDE SEQUENCE [LARGE SCALE GENOMIC DNA]</scope>
    <source>
        <strain evidence="1 2">JCM 31316</strain>
    </source>
</reference>
<protein>
    <submittedName>
        <fullName evidence="1">Uncharacterized protein</fullName>
    </submittedName>
</protein>